<dbReference type="InterPro" id="IPR013424">
    <property type="entry name" value="Ice-binding_C"/>
</dbReference>
<keyword evidence="3" id="KW-1185">Reference proteome</keyword>
<keyword evidence="1" id="KW-0732">Signal</keyword>
<protein>
    <submittedName>
        <fullName evidence="2">PEP-CTERM sorting domain-containing protein</fullName>
    </submittedName>
</protein>
<sequence>MTNNIFTKFTVAIASAALFTVVSEIPAHAASFNFNFPLIDDAEDILGSGSVSFEAEPDKLNALEKFALTEFDVELTLNTLDTFSFSHTNADKANAVFANGEFLGIEYNGQSQESGDYVLLIDGGDEAIKPGEPGAWSIWGPNLETGAVDTRVTGGDNVSYESVPEPASLAGLGILGLSLLVSKKKINSH</sequence>
<dbReference type="EMBL" id="RCBY01000154">
    <property type="protein sequence ID" value="RQH32605.1"/>
    <property type="molecule type" value="Genomic_DNA"/>
</dbReference>
<gene>
    <name evidence="2" type="ORF">D5R40_22290</name>
</gene>
<dbReference type="Proteomes" id="UP000269154">
    <property type="component" value="Unassembled WGS sequence"/>
</dbReference>
<dbReference type="RefSeq" id="WP_124145798.1">
    <property type="nucleotide sequence ID" value="NZ_CAWOKI010000117.1"/>
</dbReference>
<evidence type="ECO:0000313" key="2">
    <source>
        <dbReference type="EMBL" id="RQH32605.1"/>
    </source>
</evidence>
<reference evidence="2 3" key="1">
    <citation type="journal article" date="2018" name="ACS Chem. Biol.">
        <title>Ketoreductase domain dysfunction expands chemodiversity: malyngamide biosynthesis in the cyanobacterium Okeania hirsuta.</title>
        <authorList>
            <person name="Moss N.A."/>
            <person name="Leao T."/>
            <person name="Rankin M."/>
            <person name="McCullough T.M."/>
            <person name="Qu P."/>
            <person name="Korobeynikov A."/>
            <person name="Smith J.L."/>
            <person name="Gerwick L."/>
            <person name="Gerwick W.H."/>
        </authorList>
    </citation>
    <scope>NUCLEOTIDE SEQUENCE [LARGE SCALE GENOMIC DNA]</scope>
    <source>
        <strain evidence="2 3">PAB10Feb10-1</strain>
    </source>
</reference>
<feature type="signal peptide" evidence="1">
    <location>
        <begin position="1"/>
        <end position="29"/>
    </location>
</feature>
<name>A0A3N6QVU1_9CYAN</name>
<comment type="caution">
    <text evidence="2">The sequence shown here is derived from an EMBL/GenBank/DDBJ whole genome shotgun (WGS) entry which is preliminary data.</text>
</comment>
<proteinExistence type="predicted"/>
<accession>A0A3N6QVU1</accession>
<feature type="chain" id="PRO_5018333646" evidence="1">
    <location>
        <begin position="30"/>
        <end position="189"/>
    </location>
</feature>
<organism evidence="2 3">
    <name type="scientific">Okeania hirsuta</name>
    <dbReference type="NCBI Taxonomy" id="1458930"/>
    <lineage>
        <taxon>Bacteria</taxon>
        <taxon>Bacillati</taxon>
        <taxon>Cyanobacteriota</taxon>
        <taxon>Cyanophyceae</taxon>
        <taxon>Oscillatoriophycideae</taxon>
        <taxon>Oscillatoriales</taxon>
        <taxon>Microcoleaceae</taxon>
        <taxon>Okeania</taxon>
    </lineage>
</organism>
<evidence type="ECO:0000313" key="3">
    <source>
        <dbReference type="Proteomes" id="UP000269154"/>
    </source>
</evidence>
<dbReference type="AlphaFoldDB" id="A0A3N6QVU1"/>
<dbReference type="NCBIfam" id="TIGR02595">
    <property type="entry name" value="PEP_CTERM"/>
    <property type="match status" value="1"/>
</dbReference>
<evidence type="ECO:0000256" key="1">
    <source>
        <dbReference type="SAM" id="SignalP"/>
    </source>
</evidence>